<dbReference type="Proteomes" id="UP000053528">
    <property type="component" value="Unassembled WGS sequence"/>
</dbReference>
<dbReference type="InterPro" id="IPR002364">
    <property type="entry name" value="Quin_OxRdtase/zeta-crystal_CS"/>
</dbReference>
<dbReference type="PANTHER" id="PTHR48106:SF13">
    <property type="entry name" value="QUINONE OXIDOREDUCTASE-RELATED"/>
    <property type="match status" value="1"/>
</dbReference>
<dbReference type="PANTHER" id="PTHR48106">
    <property type="entry name" value="QUINONE OXIDOREDUCTASE PIG3-RELATED"/>
    <property type="match status" value="1"/>
</dbReference>
<dbReference type="SUPFAM" id="SSF50129">
    <property type="entry name" value="GroES-like"/>
    <property type="match status" value="1"/>
</dbReference>
<dbReference type="InterPro" id="IPR013154">
    <property type="entry name" value="ADH-like_N"/>
</dbReference>
<dbReference type="InterPro" id="IPR013149">
    <property type="entry name" value="ADH-like_C"/>
</dbReference>
<dbReference type="GO" id="GO:0008270">
    <property type="term" value="F:zinc ion binding"/>
    <property type="evidence" value="ECO:0007669"/>
    <property type="project" value="InterPro"/>
</dbReference>
<evidence type="ECO:0000259" key="3">
    <source>
        <dbReference type="SMART" id="SM00829"/>
    </source>
</evidence>
<keyword evidence="2" id="KW-0560">Oxidoreductase</keyword>
<dbReference type="CDD" id="cd05286">
    <property type="entry name" value="QOR2"/>
    <property type="match status" value="1"/>
</dbReference>
<organism evidence="4 5">
    <name type="scientific">Pseudoglutamicibacter albus DNF00011</name>
    <dbReference type="NCBI Taxonomy" id="1401063"/>
    <lineage>
        <taxon>Bacteria</taxon>
        <taxon>Bacillati</taxon>
        <taxon>Actinomycetota</taxon>
        <taxon>Actinomycetes</taxon>
        <taxon>Micrococcales</taxon>
        <taxon>Micrococcaceae</taxon>
        <taxon>Pseudoglutamicibacter</taxon>
    </lineage>
</organism>
<dbReference type="InterPro" id="IPR036291">
    <property type="entry name" value="NAD(P)-bd_dom_sf"/>
</dbReference>
<evidence type="ECO:0000313" key="4">
    <source>
        <dbReference type="EMBL" id="KGF19670.1"/>
    </source>
</evidence>
<dbReference type="FunFam" id="3.40.50.720:FF:000053">
    <property type="entry name" value="Quinone oxidoreductase 1"/>
    <property type="match status" value="1"/>
</dbReference>
<dbReference type="GO" id="GO:0003960">
    <property type="term" value="F:quinone reductase (NADPH) activity"/>
    <property type="evidence" value="ECO:0007669"/>
    <property type="project" value="InterPro"/>
</dbReference>
<dbReference type="InterPro" id="IPR020843">
    <property type="entry name" value="ER"/>
</dbReference>
<evidence type="ECO:0000256" key="2">
    <source>
        <dbReference type="ARBA" id="ARBA00023002"/>
    </source>
</evidence>
<evidence type="ECO:0000313" key="5">
    <source>
        <dbReference type="Proteomes" id="UP000053528"/>
    </source>
</evidence>
<keyword evidence="1" id="KW-0521">NADP</keyword>
<evidence type="ECO:0000256" key="1">
    <source>
        <dbReference type="ARBA" id="ARBA00022857"/>
    </source>
</evidence>
<dbReference type="GO" id="GO:0005829">
    <property type="term" value="C:cytosol"/>
    <property type="evidence" value="ECO:0007669"/>
    <property type="project" value="TreeGrafter"/>
</dbReference>
<gene>
    <name evidence="4" type="ORF">HMPREF2128_09155</name>
</gene>
<dbReference type="SUPFAM" id="SSF51735">
    <property type="entry name" value="NAD(P)-binding Rossmann-fold domains"/>
    <property type="match status" value="1"/>
</dbReference>
<reference evidence="4 5" key="1">
    <citation type="submission" date="2014-07" db="EMBL/GenBank/DDBJ databases">
        <authorList>
            <person name="McCorrison J."/>
            <person name="Sanka R."/>
            <person name="Torralba M."/>
            <person name="Gillis M."/>
            <person name="Haft D.H."/>
            <person name="Methe B."/>
            <person name="Sutton G."/>
            <person name="Nelson K.E."/>
        </authorList>
    </citation>
    <scope>NUCLEOTIDE SEQUENCE [LARGE SCALE GENOMIC DNA]</scope>
    <source>
        <strain evidence="4 5">DNF00011</strain>
    </source>
</reference>
<dbReference type="GO" id="GO:0035925">
    <property type="term" value="F:mRNA 3'-UTR AU-rich region binding"/>
    <property type="evidence" value="ECO:0007669"/>
    <property type="project" value="TreeGrafter"/>
</dbReference>
<feature type="domain" description="Enoyl reductase (ER)" evidence="3">
    <location>
        <begin position="11"/>
        <end position="319"/>
    </location>
</feature>
<dbReference type="GO" id="GO:0070402">
    <property type="term" value="F:NADPH binding"/>
    <property type="evidence" value="ECO:0007669"/>
    <property type="project" value="TreeGrafter"/>
</dbReference>
<dbReference type="InterPro" id="IPR047618">
    <property type="entry name" value="QOR-like"/>
</dbReference>
<dbReference type="Gene3D" id="3.90.180.10">
    <property type="entry name" value="Medium-chain alcohol dehydrogenases, catalytic domain"/>
    <property type="match status" value="1"/>
</dbReference>
<dbReference type="EMBL" id="JRNH01000030">
    <property type="protein sequence ID" value="KGF19670.1"/>
    <property type="molecule type" value="Genomic_DNA"/>
</dbReference>
<dbReference type="SMART" id="SM00829">
    <property type="entry name" value="PKS_ER"/>
    <property type="match status" value="1"/>
</dbReference>
<protein>
    <submittedName>
        <fullName evidence="4">NADPH--quinone reductase</fullName>
    </submittedName>
</protein>
<dbReference type="Pfam" id="PF00107">
    <property type="entry name" value="ADH_zinc_N"/>
    <property type="match status" value="1"/>
</dbReference>
<dbReference type="Pfam" id="PF08240">
    <property type="entry name" value="ADH_N"/>
    <property type="match status" value="1"/>
</dbReference>
<dbReference type="PROSITE" id="PS01162">
    <property type="entry name" value="QOR_ZETA_CRYSTAL"/>
    <property type="match status" value="1"/>
</dbReference>
<dbReference type="InterPro" id="IPR011032">
    <property type="entry name" value="GroES-like_sf"/>
</dbReference>
<sequence>MARAIQMTHTGGPEALTLTDIEVPEPGENQVLIKVAAAGVNFIETYQRSGVYSVDLPFIPGSEGAGTVAAIGPGVTNFSVGDAVATAGGRGSYSEYMLVEESKLARIPDGLDLTTAAALPLQGFTSHYLINSTYNVQEGDMVLTTAGAGGVGGLMTQMLKAKGATVITTTSSDEKAAIAKSKGADYVLKYDEVPEKVLEITDGRGVDVAYDGVGKDTFDNSLASLRTRGMLVLFGGASGQVPPFDLQRLNAQGSISVCRPSLAHYCLTTEELQWRANDVFGMLADGELEVSIGGTYDLADAAQAHADLESGKTTGKLVLTI</sequence>
<proteinExistence type="predicted"/>
<dbReference type="AlphaFoldDB" id="A0A095YB27"/>
<dbReference type="RefSeq" id="WP_035757461.1">
    <property type="nucleotide sequence ID" value="NZ_JRNH01000030.1"/>
</dbReference>
<accession>A0A095YB27</accession>
<name>A0A095YB27_9MICC</name>
<comment type="caution">
    <text evidence="4">The sequence shown here is derived from an EMBL/GenBank/DDBJ whole genome shotgun (WGS) entry which is preliminary data.</text>
</comment>
<dbReference type="Gene3D" id="3.40.50.720">
    <property type="entry name" value="NAD(P)-binding Rossmann-like Domain"/>
    <property type="match status" value="1"/>
</dbReference>